<dbReference type="Gene3D" id="1.20.1110.10">
    <property type="entry name" value="Calcium-transporting ATPase, transmembrane domain"/>
    <property type="match status" value="1"/>
</dbReference>
<protein>
    <submittedName>
        <fullName evidence="16">Ca2+-transporting ATPase</fullName>
    </submittedName>
</protein>
<dbReference type="InterPro" id="IPR018303">
    <property type="entry name" value="ATPase_P-typ_P_site"/>
</dbReference>
<dbReference type="Gene3D" id="2.70.150.10">
    <property type="entry name" value="Calcium-transporting ATPase, cytoplasmic transduction domain A"/>
    <property type="match status" value="1"/>
</dbReference>
<keyword evidence="13 14" id="KW-0472">Membrane</keyword>
<comment type="caution">
    <text evidence="16">The sequence shown here is derived from an EMBL/GenBank/DDBJ whole genome shotgun (WGS) entry which is preliminary data.</text>
</comment>
<evidence type="ECO:0000259" key="15">
    <source>
        <dbReference type="SMART" id="SM00831"/>
    </source>
</evidence>
<dbReference type="SUPFAM" id="SSF81665">
    <property type="entry name" value="Calcium ATPase, transmembrane domain M"/>
    <property type="match status" value="1"/>
</dbReference>
<feature type="domain" description="Cation-transporting P-type ATPase N-terminal" evidence="15">
    <location>
        <begin position="2"/>
        <end position="76"/>
    </location>
</feature>
<keyword evidence="10" id="KW-1278">Translocase</keyword>
<feature type="transmembrane region" description="Helical" evidence="14">
    <location>
        <begin position="696"/>
        <end position="717"/>
    </location>
</feature>
<evidence type="ECO:0000256" key="14">
    <source>
        <dbReference type="SAM" id="Phobius"/>
    </source>
</evidence>
<evidence type="ECO:0000256" key="3">
    <source>
        <dbReference type="ARBA" id="ARBA00022448"/>
    </source>
</evidence>
<evidence type="ECO:0000256" key="4">
    <source>
        <dbReference type="ARBA" id="ARBA00022475"/>
    </source>
</evidence>
<dbReference type="Gene3D" id="3.40.1110.10">
    <property type="entry name" value="Calcium-transporting ATPase, cytoplasmic domain N"/>
    <property type="match status" value="1"/>
</dbReference>
<feature type="transmembrane region" description="Helical" evidence="14">
    <location>
        <begin position="56"/>
        <end position="74"/>
    </location>
</feature>
<keyword evidence="11 14" id="KW-1133">Transmembrane helix</keyword>
<dbReference type="InterPro" id="IPR006068">
    <property type="entry name" value="ATPase_P-typ_cation-transptr_C"/>
</dbReference>
<proteinExistence type="inferred from homology"/>
<dbReference type="Gene3D" id="3.40.50.1000">
    <property type="entry name" value="HAD superfamily/HAD-like"/>
    <property type="match status" value="1"/>
</dbReference>
<keyword evidence="6 14" id="KW-0812">Transmembrane</keyword>
<evidence type="ECO:0000256" key="6">
    <source>
        <dbReference type="ARBA" id="ARBA00022692"/>
    </source>
</evidence>
<feature type="transmembrane region" description="Helical" evidence="14">
    <location>
        <begin position="874"/>
        <end position="893"/>
    </location>
</feature>
<feature type="transmembrane region" description="Helical" evidence="14">
    <location>
        <begin position="723"/>
        <end position="745"/>
    </location>
</feature>
<dbReference type="SUPFAM" id="SSF81660">
    <property type="entry name" value="Metal cation-transporting ATPase, ATP-binding domain N"/>
    <property type="match status" value="1"/>
</dbReference>
<dbReference type="SFLD" id="SFLDF00027">
    <property type="entry name" value="p-type_atpase"/>
    <property type="match status" value="1"/>
</dbReference>
<keyword evidence="8" id="KW-0067">ATP-binding</keyword>
<dbReference type="Proteomes" id="UP000741863">
    <property type="component" value="Unassembled WGS sequence"/>
</dbReference>
<dbReference type="InterPro" id="IPR004014">
    <property type="entry name" value="ATPase_P-typ_cation-transptr_N"/>
</dbReference>
<dbReference type="Pfam" id="PF00122">
    <property type="entry name" value="E1-E2_ATPase"/>
    <property type="match status" value="1"/>
</dbReference>
<dbReference type="PROSITE" id="PS00154">
    <property type="entry name" value="ATPASE_E1_E2"/>
    <property type="match status" value="1"/>
</dbReference>
<dbReference type="SFLD" id="SFLDG00002">
    <property type="entry name" value="C1.7:_P-type_atpase_like"/>
    <property type="match status" value="1"/>
</dbReference>
<gene>
    <name evidence="16" type="ORF">JOD17_001622</name>
</gene>
<dbReference type="Pfam" id="PF00690">
    <property type="entry name" value="Cation_ATPase_N"/>
    <property type="match status" value="1"/>
</dbReference>
<evidence type="ECO:0000256" key="1">
    <source>
        <dbReference type="ARBA" id="ARBA00004651"/>
    </source>
</evidence>
<sequence>MKWHQIDPLTVYKKLNTEVTTGLSEKEAEERLHIHGQNKLQEEKATPWPILFLEQFKDFMVIILLVATFVSGLLGEYIDALVIMGIVLVNAILGFVQERKAERSLKALKELSAPEITVFRDGKWTNIASQYAVPGDIVQLENGDRISADIRLIETMRLAIEESSLTGESVASEKNEHIVSNSEAALADQHNMAFAGTMVTRGRGKGVIVHTGMKTEMGKIAHLLQSTESVSTPLQRRLEQLGKILIVGAIFLTILVVLLGIMQGQPAYEMFLAGVSLAVAAIPEGLPAIVTVALALGVQRMIRHKAIVRRLPAVETLGCASVICSDKTGTLTKNDMTVTELWTFSQHVQVEGEGIEGKFLSNQKPTKVQKDSADLLTYGLLCNNAELQLETSDRKQHVKSSDQFTVSGEPTEVALAVSAARHNVYQQKLTNEWIRLDEIPFDSNRKRMTVIVRNREGQKFVITKGAPDVLISRCTSVQVSGEVKSLSMTMRSKWDQTVSRMAKKALRTIAVAVRPLPEGATVGVDIEQDMTLIGLQAMMDPPRPDVKDAIKECREAGIKTVMITGDHVDTAKAVAQSLDMLPEHGSVMTGSQLDQLNDGELKKHVGKTYVFARVTPEHKLRIVQAMQQNGHVVAMTGDGVNDAPALKAADIGVAMGKTGTDVAKEAAALVLADDHFSTIKAAIAEGRTIYDNIRKFIRYMLASNVGEILVMLFALLLGLPLPLVAIQILWINLVTDGLPAMALGVDRAENDVMKRAPRHPREGIFARGLGVKIITRGFLIGAVTLIGFVVTLYGTAGIPDLTKAQTVAFTTLVVAQLIHVFDCRSEYSVFHRNPFSNKALVVAVVLSFVMMLAVIYVPFLQPIFYTTALSLNEWFLIVGLAAIPTIALSWSGLKKGE</sequence>
<evidence type="ECO:0000256" key="11">
    <source>
        <dbReference type="ARBA" id="ARBA00022989"/>
    </source>
</evidence>
<feature type="transmembrane region" description="Helical" evidence="14">
    <location>
        <begin position="777"/>
        <end position="798"/>
    </location>
</feature>
<accession>A0ABS2PAT6</accession>
<evidence type="ECO:0000256" key="9">
    <source>
        <dbReference type="ARBA" id="ARBA00022842"/>
    </source>
</evidence>
<keyword evidence="4" id="KW-1003">Cell membrane</keyword>
<dbReference type="Pfam" id="PF00689">
    <property type="entry name" value="Cation_ATPase_C"/>
    <property type="match status" value="1"/>
</dbReference>
<evidence type="ECO:0000313" key="17">
    <source>
        <dbReference type="Proteomes" id="UP000741863"/>
    </source>
</evidence>
<evidence type="ECO:0000256" key="7">
    <source>
        <dbReference type="ARBA" id="ARBA00022741"/>
    </source>
</evidence>
<dbReference type="SFLD" id="SFLDS00003">
    <property type="entry name" value="Haloacid_Dehalogenase"/>
    <property type="match status" value="1"/>
</dbReference>
<keyword evidence="9" id="KW-0460">Magnesium</keyword>
<dbReference type="NCBIfam" id="TIGR01494">
    <property type="entry name" value="ATPase_P-type"/>
    <property type="match status" value="3"/>
</dbReference>
<dbReference type="InterPro" id="IPR036412">
    <property type="entry name" value="HAD-like_sf"/>
</dbReference>
<comment type="similarity">
    <text evidence="2">Belongs to the cation transport ATPase (P-type) (TC 3.A.3) family. Type IIA subfamily.</text>
</comment>
<organism evidence="16 17">
    <name type="scientific">Geomicrobium sediminis</name>
    <dbReference type="NCBI Taxonomy" id="1347788"/>
    <lineage>
        <taxon>Bacteria</taxon>
        <taxon>Bacillati</taxon>
        <taxon>Bacillota</taxon>
        <taxon>Bacilli</taxon>
        <taxon>Bacillales</taxon>
        <taxon>Geomicrobium</taxon>
    </lineage>
</organism>
<keyword evidence="7" id="KW-0547">Nucleotide-binding</keyword>
<dbReference type="NCBIfam" id="TIGR01116">
    <property type="entry name" value="ATPase-IIA1_Ca"/>
    <property type="match status" value="1"/>
</dbReference>
<dbReference type="PANTHER" id="PTHR43294:SF21">
    <property type="entry name" value="CATION TRANSPORTING ATPASE"/>
    <property type="match status" value="1"/>
</dbReference>
<dbReference type="InterPro" id="IPR023299">
    <property type="entry name" value="ATPase_P-typ_cyto_dom_N"/>
</dbReference>
<keyword evidence="17" id="KW-1185">Reference proteome</keyword>
<evidence type="ECO:0000256" key="8">
    <source>
        <dbReference type="ARBA" id="ARBA00022840"/>
    </source>
</evidence>
<keyword evidence="5" id="KW-0597">Phosphoprotein</keyword>
<evidence type="ECO:0000256" key="12">
    <source>
        <dbReference type="ARBA" id="ARBA00023065"/>
    </source>
</evidence>
<dbReference type="SUPFAM" id="SSF56784">
    <property type="entry name" value="HAD-like"/>
    <property type="match status" value="1"/>
</dbReference>
<dbReference type="InterPro" id="IPR050510">
    <property type="entry name" value="Cation_transp_ATPase_P-type"/>
</dbReference>
<comment type="subcellular location">
    <subcellularLocation>
        <location evidence="1">Cell membrane</location>
        <topology evidence="1">Multi-pass membrane protein</topology>
    </subcellularLocation>
</comment>
<dbReference type="SMART" id="SM00831">
    <property type="entry name" value="Cation_ATPase_N"/>
    <property type="match status" value="1"/>
</dbReference>
<dbReference type="Pfam" id="PF13246">
    <property type="entry name" value="Cation_ATPase"/>
    <property type="match status" value="1"/>
</dbReference>
<dbReference type="InterPro" id="IPR001757">
    <property type="entry name" value="P_typ_ATPase"/>
</dbReference>
<dbReference type="InterPro" id="IPR044492">
    <property type="entry name" value="P_typ_ATPase_HD_dom"/>
</dbReference>
<dbReference type="InterPro" id="IPR023214">
    <property type="entry name" value="HAD_sf"/>
</dbReference>
<dbReference type="PANTHER" id="PTHR43294">
    <property type="entry name" value="SODIUM/POTASSIUM-TRANSPORTING ATPASE SUBUNIT ALPHA"/>
    <property type="match status" value="1"/>
</dbReference>
<evidence type="ECO:0000256" key="2">
    <source>
        <dbReference type="ARBA" id="ARBA00005675"/>
    </source>
</evidence>
<keyword evidence="12" id="KW-0406">Ion transport</keyword>
<dbReference type="InterPro" id="IPR023298">
    <property type="entry name" value="ATPase_P-typ_TM_dom_sf"/>
</dbReference>
<dbReference type="EMBL" id="JAFBEC010000004">
    <property type="protein sequence ID" value="MBM7632528.1"/>
    <property type="molecule type" value="Genomic_DNA"/>
</dbReference>
<evidence type="ECO:0000313" key="16">
    <source>
        <dbReference type="EMBL" id="MBM7632528.1"/>
    </source>
</evidence>
<name>A0ABS2PAT6_9BACL</name>
<dbReference type="RefSeq" id="WP_204696834.1">
    <property type="nucleotide sequence ID" value="NZ_JAFBEC010000004.1"/>
</dbReference>
<dbReference type="PRINTS" id="PR00120">
    <property type="entry name" value="HATPASE"/>
</dbReference>
<dbReference type="InterPro" id="IPR005782">
    <property type="entry name" value="P-type_ATPase_IIA"/>
</dbReference>
<feature type="transmembrane region" description="Helical" evidence="14">
    <location>
        <begin position="835"/>
        <end position="859"/>
    </location>
</feature>
<dbReference type="PRINTS" id="PR00119">
    <property type="entry name" value="CATATPASE"/>
</dbReference>
<dbReference type="InterPro" id="IPR059000">
    <property type="entry name" value="ATPase_P-type_domA"/>
</dbReference>
<dbReference type="InterPro" id="IPR008250">
    <property type="entry name" value="ATPase_P-typ_transduc_dom_A_sf"/>
</dbReference>
<feature type="transmembrane region" description="Helical" evidence="14">
    <location>
        <begin position="804"/>
        <end position="823"/>
    </location>
</feature>
<evidence type="ECO:0000256" key="13">
    <source>
        <dbReference type="ARBA" id="ARBA00023136"/>
    </source>
</evidence>
<dbReference type="SUPFAM" id="SSF81653">
    <property type="entry name" value="Calcium ATPase, transduction domain A"/>
    <property type="match status" value="1"/>
</dbReference>
<evidence type="ECO:0000256" key="10">
    <source>
        <dbReference type="ARBA" id="ARBA00022967"/>
    </source>
</evidence>
<evidence type="ECO:0000256" key="5">
    <source>
        <dbReference type="ARBA" id="ARBA00022553"/>
    </source>
</evidence>
<keyword evidence="3" id="KW-0813">Transport</keyword>
<reference evidence="16 17" key="1">
    <citation type="submission" date="2021-01" db="EMBL/GenBank/DDBJ databases">
        <title>Genomic Encyclopedia of Type Strains, Phase IV (KMG-IV): sequencing the most valuable type-strain genomes for metagenomic binning, comparative biology and taxonomic classification.</title>
        <authorList>
            <person name="Goeker M."/>
        </authorList>
    </citation>
    <scope>NUCLEOTIDE SEQUENCE [LARGE SCALE GENOMIC DNA]</scope>
    <source>
        <strain evidence="16 17">DSM 25540</strain>
    </source>
</reference>
<feature type="transmembrane region" description="Helical" evidence="14">
    <location>
        <begin position="270"/>
        <end position="296"/>
    </location>
</feature>
<feature type="transmembrane region" description="Helical" evidence="14">
    <location>
        <begin position="244"/>
        <end position="264"/>
    </location>
</feature>